<proteinExistence type="predicted"/>
<sequence>MASRERVDDPADDPEDPRILTVETVTAHRVSVYLHPDDARVLRQGRVDDGADVNTRIRALLAVYRADHEVRERVDALARSASRRGRH</sequence>
<organism evidence="1 2">
    <name type="scientific">Amycolatopsis pretoriensis</name>
    <dbReference type="NCBI Taxonomy" id="218821"/>
    <lineage>
        <taxon>Bacteria</taxon>
        <taxon>Bacillati</taxon>
        <taxon>Actinomycetota</taxon>
        <taxon>Actinomycetes</taxon>
        <taxon>Pseudonocardiales</taxon>
        <taxon>Pseudonocardiaceae</taxon>
        <taxon>Amycolatopsis</taxon>
    </lineage>
</organism>
<protein>
    <submittedName>
        <fullName evidence="1">Uncharacterized protein</fullName>
    </submittedName>
</protein>
<dbReference type="STRING" id="218821.SAMN05421837_103386"/>
<dbReference type="RefSeq" id="WP_143050962.1">
    <property type="nucleotide sequence ID" value="NZ_FNUJ01000003.1"/>
</dbReference>
<dbReference type="AlphaFoldDB" id="A0A1H5QKG2"/>
<accession>A0A1H5QKG2</accession>
<keyword evidence="2" id="KW-1185">Reference proteome</keyword>
<dbReference type="Proteomes" id="UP000198878">
    <property type="component" value="Unassembled WGS sequence"/>
</dbReference>
<reference evidence="2" key="1">
    <citation type="submission" date="2016-10" db="EMBL/GenBank/DDBJ databases">
        <authorList>
            <person name="Varghese N."/>
            <person name="Submissions S."/>
        </authorList>
    </citation>
    <scope>NUCLEOTIDE SEQUENCE [LARGE SCALE GENOMIC DNA]</scope>
    <source>
        <strain evidence="2">DSM 44654</strain>
    </source>
</reference>
<name>A0A1H5QKG2_9PSEU</name>
<evidence type="ECO:0000313" key="1">
    <source>
        <dbReference type="EMBL" id="SEF26549.1"/>
    </source>
</evidence>
<gene>
    <name evidence="1" type="ORF">SAMN05421837_103386</name>
</gene>
<dbReference type="OrthoDB" id="9925705at2"/>
<evidence type="ECO:0000313" key="2">
    <source>
        <dbReference type="Proteomes" id="UP000198878"/>
    </source>
</evidence>
<dbReference type="EMBL" id="FNUJ01000003">
    <property type="protein sequence ID" value="SEF26549.1"/>
    <property type="molecule type" value="Genomic_DNA"/>
</dbReference>